<evidence type="ECO:0000313" key="2">
    <source>
        <dbReference type="Proteomes" id="UP000319004"/>
    </source>
</evidence>
<organism evidence="1 2">
    <name type="scientific">Stieleria neptunia</name>
    <dbReference type="NCBI Taxonomy" id="2527979"/>
    <lineage>
        <taxon>Bacteria</taxon>
        <taxon>Pseudomonadati</taxon>
        <taxon>Planctomycetota</taxon>
        <taxon>Planctomycetia</taxon>
        <taxon>Pirellulales</taxon>
        <taxon>Pirellulaceae</taxon>
        <taxon>Stieleria</taxon>
    </lineage>
</organism>
<name>A0A518HYW0_9BACT</name>
<dbReference type="AlphaFoldDB" id="A0A518HYW0"/>
<gene>
    <name evidence="1" type="ORF">Enr13x_59370</name>
</gene>
<evidence type="ECO:0000313" key="1">
    <source>
        <dbReference type="EMBL" id="QDV46033.1"/>
    </source>
</evidence>
<sequence length="124" mass="13673">MNVFRYPLLFFMSGTARAVYRFSGIGRVNGEPLAVRPRAGAWMPGRLRVAAHSLNRQPASRPVYQAVFKRNRYARNAIGTRMTAQGITATAKRTNPVAIWTMDRVEPPQTAAIRSVNVGAAGGW</sequence>
<keyword evidence="2" id="KW-1185">Reference proteome</keyword>
<dbReference type="Proteomes" id="UP000319004">
    <property type="component" value="Chromosome"/>
</dbReference>
<accession>A0A518HYW0</accession>
<dbReference type="EMBL" id="CP037423">
    <property type="protein sequence ID" value="QDV46033.1"/>
    <property type="molecule type" value="Genomic_DNA"/>
</dbReference>
<protein>
    <submittedName>
        <fullName evidence="1">Uncharacterized protein</fullName>
    </submittedName>
</protein>
<reference evidence="1 2" key="1">
    <citation type="submission" date="2019-03" db="EMBL/GenBank/DDBJ databases">
        <title>Deep-cultivation of Planctomycetes and their phenomic and genomic characterization uncovers novel biology.</title>
        <authorList>
            <person name="Wiegand S."/>
            <person name="Jogler M."/>
            <person name="Boedeker C."/>
            <person name="Pinto D."/>
            <person name="Vollmers J."/>
            <person name="Rivas-Marin E."/>
            <person name="Kohn T."/>
            <person name="Peeters S.H."/>
            <person name="Heuer A."/>
            <person name="Rast P."/>
            <person name="Oberbeckmann S."/>
            <person name="Bunk B."/>
            <person name="Jeske O."/>
            <person name="Meyerdierks A."/>
            <person name="Storesund J.E."/>
            <person name="Kallscheuer N."/>
            <person name="Luecker S."/>
            <person name="Lage O.M."/>
            <person name="Pohl T."/>
            <person name="Merkel B.J."/>
            <person name="Hornburger P."/>
            <person name="Mueller R.-W."/>
            <person name="Bruemmer F."/>
            <person name="Labrenz M."/>
            <person name="Spormann A.M."/>
            <person name="Op den Camp H."/>
            <person name="Overmann J."/>
            <person name="Amann R."/>
            <person name="Jetten M.S.M."/>
            <person name="Mascher T."/>
            <person name="Medema M.H."/>
            <person name="Devos D.P."/>
            <person name="Kaster A.-K."/>
            <person name="Ovreas L."/>
            <person name="Rohde M."/>
            <person name="Galperin M.Y."/>
            <person name="Jogler C."/>
        </authorList>
    </citation>
    <scope>NUCLEOTIDE SEQUENCE [LARGE SCALE GENOMIC DNA]</scope>
    <source>
        <strain evidence="1 2">Enr13</strain>
    </source>
</reference>
<proteinExistence type="predicted"/>
<dbReference type="KEGG" id="snep:Enr13x_59370"/>